<protein>
    <recommendedName>
        <fullName evidence="1">HNH nuclease domain-containing protein</fullName>
    </recommendedName>
</protein>
<accession>A0ABQ0SGT1</accession>
<evidence type="ECO:0000313" key="2">
    <source>
        <dbReference type="EMBL" id="GEC64473.1"/>
    </source>
</evidence>
<reference evidence="2 3" key="1">
    <citation type="submission" date="2019-06" db="EMBL/GenBank/DDBJ databases">
        <title>Whole genome shotgun sequence of Komagataeibacter hansenii NBRC 14820.</title>
        <authorList>
            <person name="Hosoyama A."/>
            <person name="Uohara A."/>
            <person name="Ohji S."/>
            <person name="Ichikawa N."/>
        </authorList>
    </citation>
    <scope>NUCLEOTIDE SEQUENCE [LARGE SCALE GENOMIC DNA]</scope>
    <source>
        <strain evidence="2 3">NBRC 14820</strain>
    </source>
</reference>
<dbReference type="InterPro" id="IPR003615">
    <property type="entry name" value="HNH_nuc"/>
</dbReference>
<proteinExistence type="predicted"/>
<keyword evidence="3" id="KW-1185">Reference proteome</keyword>
<gene>
    <name evidence="2" type="ORF">GHA01_23220</name>
</gene>
<dbReference type="Proteomes" id="UP000319478">
    <property type="component" value="Unassembled WGS sequence"/>
</dbReference>
<dbReference type="RefSeq" id="WP_003617690.1">
    <property type="nucleotide sequence ID" value="NZ_BJNN01000121.1"/>
</dbReference>
<sequence length="368" mass="42059">MPKYYIKPLFWNTNGYTKPSGVKAVSGYPKEHGYGHEEWNNSPNMRFTDRGTRFRAFHTEPLGNAPVEDYDGQIFLFMTASHDGIQQLVGVAGKATCLIPKKRSAEREHLRQRLNIDQQWRDAWDLEIVRSLHHHNIRTFKNSWKKDINWIPNWKSPENYFFWPKEAVTVDPLNITGKTRLLNMFGSYTEIGSSAAVRIMASVPLSLRTQSWSCIQQEIDASFSDSDADIADIRRIKGVSETTKQALIDARIGQGKFRTELLNHWDSLCAVTGCDQLQILRASHIKPWSESSNSERLNAKNGLLLVANLDALFDRGLISFCSNGKMLISKLISRSAQKLLGLPAALRRPPTPEENVFLEYHRRRVFVE</sequence>
<organism evidence="2 3">
    <name type="scientific">Novacetimonas hansenii</name>
    <name type="common">Komagataeibacter hansenii</name>
    <dbReference type="NCBI Taxonomy" id="436"/>
    <lineage>
        <taxon>Bacteria</taxon>
        <taxon>Pseudomonadati</taxon>
        <taxon>Pseudomonadota</taxon>
        <taxon>Alphaproteobacteria</taxon>
        <taxon>Acetobacterales</taxon>
        <taxon>Acetobacteraceae</taxon>
        <taxon>Novacetimonas</taxon>
    </lineage>
</organism>
<feature type="domain" description="HNH nuclease" evidence="1">
    <location>
        <begin position="269"/>
        <end position="320"/>
    </location>
</feature>
<dbReference type="Pfam" id="PF13391">
    <property type="entry name" value="HNH_2"/>
    <property type="match status" value="1"/>
</dbReference>
<dbReference type="EMBL" id="BJNN01000121">
    <property type="protein sequence ID" value="GEC64473.1"/>
    <property type="molecule type" value="Genomic_DNA"/>
</dbReference>
<evidence type="ECO:0000259" key="1">
    <source>
        <dbReference type="Pfam" id="PF13391"/>
    </source>
</evidence>
<name>A0ABQ0SGT1_NOVHA</name>
<evidence type="ECO:0000313" key="3">
    <source>
        <dbReference type="Proteomes" id="UP000319478"/>
    </source>
</evidence>
<comment type="caution">
    <text evidence="2">The sequence shown here is derived from an EMBL/GenBank/DDBJ whole genome shotgun (WGS) entry which is preliminary data.</text>
</comment>